<keyword evidence="1" id="KW-0904">Protein phosphatase</keyword>
<dbReference type="PANTHER" id="PTHR10159:SF521">
    <property type="entry name" value="LEUCINE RICH REPEAT AND PHOSPHATASE DOMAIN CONTAINING PROTEIN"/>
    <property type="match status" value="1"/>
</dbReference>
<keyword evidence="1" id="KW-0378">Hydrolase</keyword>
<dbReference type="Proteomes" id="UP001530315">
    <property type="component" value="Unassembled WGS sequence"/>
</dbReference>
<dbReference type="GO" id="GO:0004721">
    <property type="term" value="F:phosphoprotein phosphatase activity"/>
    <property type="evidence" value="ECO:0007669"/>
    <property type="project" value="UniProtKB-KW"/>
</dbReference>
<comment type="caution">
    <text evidence="2">The sequence shown here is derived from an EMBL/GenBank/DDBJ whole genome shotgun (WGS) entry which is preliminary data.</text>
</comment>
<keyword evidence="3" id="KW-1185">Reference proteome</keyword>
<dbReference type="PANTHER" id="PTHR10159">
    <property type="entry name" value="DUAL SPECIFICITY PROTEIN PHOSPHATASE"/>
    <property type="match status" value="1"/>
</dbReference>
<proteinExistence type="predicted"/>
<sequence length="181" mass="19865">MSLIYTSPTSRHNVSVSFSSPCLFLPTSLSSSDANKRPAVGCDKLFLLTRCRQLYLGGKADAKSLSTLQRRNVRSRILNVTPAKEQGITAGIPNYFENTSSSTIRYKRIPVYDAATSDLLSHADEMVEFISNGLHHGGVGPLPEGRVAECNGGCNVSHEVRQKILMRVHCAYSLRHLMPSN</sequence>
<dbReference type="Gene3D" id="3.90.190.10">
    <property type="entry name" value="Protein tyrosine phosphatase superfamily"/>
    <property type="match status" value="1"/>
</dbReference>
<gene>
    <name evidence="2" type="ORF">ACHAW5_008406</name>
</gene>
<dbReference type="InterPro" id="IPR029021">
    <property type="entry name" value="Prot-tyrosine_phosphatase-like"/>
</dbReference>
<accession>A0ABD3PFH6</accession>
<name>A0ABD3PFH6_9STRA</name>
<dbReference type="AlphaFoldDB" id="A0ABD3PFH6"/>
<reference evidence="2 3" key="1">
    <citation type="submission" date="2024-10" db="EMBL/GenBank/DDBJ databases">
        <title>Updated reference genomes for cyclostephanoid diatoms.</title>
        <authorList>
            <person name="Roberts W.R."/>
            <person name="Alverson A.J."/>
        </authorList>
    </citation>
    <scope>NUCLEOTIDE SEQUENCE [LARGE SCALE GENOMIC DNA]</scope>
    <source>
        <strain evidence="2 3">AJA276-08</strain>
    </source>
</reference>
<evidence type="ECO:0000313" key="2">
    <source>
        <dbReference type="EMBL" id="KAL3786036.1"/>
    </source>
</evidence>
<protein>
    <submittedName>
        <fullName evidence="2">Uncharacterized protein</fullName>
    </submittedName>
</protein>
<dbReference type="SUPFAM" id="SSF52799">
    <property type="entry name" value="(Phosphotyrosine protein) phosphatases II"/>
    <property type="match status" value="1"/>
</dbReference>
<organism evidence="2 3">
    <name type="scientific">Stephanodiscus triporus</name>
    <dbReference type="NCBI Taxonomy" id="2934178"/>
    <lineage>
        <taxon>Eukaryota</taxon>
        <taxon>Sar</taxon>
        <taxon>Stramenopiles</taxon>
        <taxon>Ochrophyta</taxon>
        <taxon>Bacillariophyta</taxon>
        <taxon>Coscinodiscophyceae</taxon>
        <taxon>Thalassiosirophycidae</taxon>
        <taxon>Stephanodiscales</taxon>
        <taxon>Stephanodiscaceae</taxon>
        <taxon>Stephanodiscus</taxon>
    </lineage>
</organism>
<dbReference type="EMBL" id="JALLAZ020000857">
    <property type="protein sequence ID" value="KAL3786036.1"/>
    <property type="molecule type" value="Genomic_DNA"/>
</dbReference>
<evidence type="ECO:0000256" key="1">
    <source>
        <dbReference type="ARBA" id="ARBA00022912"/>
    </source>
</evidence>
<evidence type="ECO:0000313" key="3">
    <source>
        <dbReference type="Proteomes" id="UP001530315"/>
    </source>
</evidence>
<dbReference type="CDD" id="cd14498">
    <property type="entry name" value="DSP"/>
    <property type="match status" value="1"/>
</dbReference>